<evidence type="ECO:0000313" key="1">
    <source>
        <dbReference type="EMBL" id="KAG2224118.1"/>
    </source>
</evidence>
<dbReference type="Proteomes" id="UP000646827">
    <property type="component" value="Unassembled WGS sequence"/>
</dbReference>
<reference evidence="1 2" key="1">
    <citation type="submission" date="2020-12" db="EMBL/GenBank/DDBJ databases">
        <title>Metabolic potential, ecology and presence of endohyphal bacteria is reflected in genomic diversity of Mucoromycotina.</title>
        <authorList>
            <person name="Muszewska A."/>
            <person name="Okrasinska A."/>
            <person name="Steczkiewicz K."/>
            <person name="Drgas O."/>
            <person name="Orlowska M."/>
            <person name="Perlinska-Lenart U."/>
            <person name="Aleksandrzak-Piekarczyk T."/>
            <person name="Szatraj K."/>
            <person name="Zielenkiewicz U."/>
            <person name="Pilsyk S."/>
            <person name="Malc E."/>
            <person name="Mieczkowski P."/>
            <person name="Kruszewska J.S."/>
            <person name="Biernat P."/>
            <person name="Pawlowska J."/>
        </authorList>
    </citation>
    <scope>NUCLEOTIDE SEQUENCE [LARGE SCALE GENOMIC DNA]</scope>
    <source>
        <strain evidence="1 2">CBS 142.35</strain>
    </source>
</reference>
<gene>
    <name evidence="1" type="ORF">INT45_000133</name>
</gene>
<sequence>MHHSRAWSQRGAQAITASNFCATKQDTARDAVAAIPKDTTDGHCLYGSSMIR</sequence>
<dbReference type="AlphaFoldDB" id="A0A8H7S8S5"/>
<name>A0A8H7S8S5_9FUNG</name>
<comment type="caution">
    <text evidence="1">The sequence shown here is derived from an EMBL/GenBank/DDBJ whole genome shotgun (WGS) entry which is preliminary data.</text>
</comment>
<organism evidence="1 2">
    <name type="scientific">Circinella minor</name>
    <dbReference type="NCBI Taxonomy" id="1195481"/>
    <lineage>
        <taxon>Eukaryota</taxon>
        <taxon>Fungi</taxon>
        <taxon>Fungi incertae sedis</taxon>
        <taxon>Mucoromycota</taxon>
        <taxon>Mucoromycotina</taxon>
        <taxon>Mucoromycetes</taxon>
        <taxon>Mucorales</taxon>
        <taxon>Lichtheimiaceae</taxon>
        <taxon>Circinella</taxon>
    </lineage>
</organism>
<dbReference type="EMBL" id="JAEPRB010000048">
    <property type="protein sequence ID" value="KAG2224118.1"/>
    <property type="molecule type" value="Genomic_DNA"/>
</dbReference>
<protein>
    <submittedName>
        <fullName evidence="1">Uncharacterized protein</fullName>
    </submittedName>
</protein>
<proteinExistence type="predicted"/>
<evidence type="ECO:0000313" key="2">
    <source>
        <dbReference type="Proteomes" id="UP000646827"/>
    </source>
</evidence>
<accession>A0A8H7S8S5</accession>
<keyword evidence="2" id="KW-1185">Reference proteome</keyword>